<dbReference type="GO" id="GO:0000981">
    <property type="term" value="F:DNA-binding transcription factor activity, RNA polymerase II-specific"/>
    <property type="evidence" value="ECO:0007669"/>
    <property type="project" value="TreeGrafter"/>
</dbReference>
<protein>
    <submittedName>
        <fullName evidence="8">Zinc finger C2H2-type,Zinc finger, RING/FYVE/PHD-type</fullName>
    </submittedName>
</protein>
<evidence type="ECO:0000313" key="9">
    <source>
        <dbReference type="Proteomes" id="UP000325440"/>
    </source>
</evidence>
<feature type="compositionally biased region" description="Basic residues" evidence="6">
    <location>
        <begin position="766"/>
        <end position="792"/>
    </location>
</feature>
<evidence type="ECO:0000256" key="1">
    <source>
        <dbReference type="ARBA" id="ARBA00022723"/>
    </source>
</evidence>
<dbReference type="OrthoDB" id="6382392at2759"/>
<keyword evidence="9" id="KW-1185">Reference proteome</keyword>
<dbReference type="GO" id="GO:0005634">
    <property type="term" value="C:nucleus"/>
    <property type="evidence" value="ECO:0007669"/>
    <property type="project" value="TreeGrafter"/>
</dbReference>
<evidence type="ECO:0000259" key="7">
    <source>
        <dbReference type="PROSITE" id="PS50157"/>
    </source>
</evidence>
<name>A0A5E4NEM2_9HEMI</name>
<sequence>MLGNSFQHHHRNMSFPHGGSVIHNNMPPTISKNLGSGRLNAVVNKLHLQKQCPTVSSFPDMISEQSHLSILQNLLNPTQLPNSEKKNLRAPPALFPLTSEVTIQRYPVVHTIQDRPLDVFQRLKRLGTDIEMEEIQNETTLSIIPTCTQSQSSSVSCIPKNKFNNFKINPPDTSLVILPKTDVFNNRNIPEPSVVLEVKVTPTPRTQDVFFNGKADLKKYVFSIHHSQICITNSGNKLYSCNVCSGIYQRRGALKKHYLKAHINYHYLTPRDLQIAGFRGERLERLVDKWKNATNQIGYYHCHKCCISFRTVPELRAHVMHHPLQPHTVKKIPNIVTKVCELCLYCDKKIENEDDRKSHLSKMHPPKRRCHVCTYCQLNFFDLFTLHTHMCNTHEDVYYGCAHCKERFISKELAKSHKNICLNNLCIKLDSDNNVKKFDFKEEPPKVELIELKLNETNSMDVEKKVPSFEELKKEESKKKDDPKKEETKKKEEPKKKEESKRYPFYCPDCKKGFTQQPNLARHMSLGHGKKLEYKKSKQFLQTTNKVILSKKQIKTQEKELKDEIQDLSAKGTQYVFLNSKNELITKQGSLFDISYMNLEIQTRIRRMLPALIPNSPLSEDDTNSLEVDAAASYGFPSSHDIEREKLEGFSGEWLYPRSYICSACPATCSNIWDIYYHKWNVHPNVLCHHYDIPLDQLPSQKWRPERNLSRVGLLSECNELQTEIPQCTKCGKLENDIALLHRHLLDCGGDTEWLKTMIHTTKSPNSKKSRKNWRPFNFRKRKNGRARHGLKRTPPTPPLPIVKTKPGDAESVSRMIADLPPKRVTRRLVFEAPNGNSQATINSVPIDTNSRNPTVSSSTTFCKKIKKIVPPVINETTTLISDAPDFLRSLNIVRAPLKQAEQVLPCGKTETEVIIAAMKETLMASPAPTPVILPKKRKRQIYDLKELAEKIAKHDHNVILDPKVEEANDSKLENVPIPVVVKKKGRKLMSEIEVGLIKQNRLRRKREIPPKVPEKVLHKPKKPKVEIQEKKIKNVKVDSTLAKKTKNDIQKIKKSAKKTLDENFVSKIQTRNRKKNFIEESLSKDNLSEKKGKTINNNESSSSFVDIDSSQEIPLSEIPVKKNIVKVVNPFKTKPKNRRNPGIFFGSRKRRRNLKTENKTQLPTLSNVSEDVSVLKIIPKLEYSNSNPLVSEPIKEKKVLENYDIQKLEGIVKTEILVQEKTQESLKSSQNEPIILTVNEEHKVTAPISIDTTELKEPEEVAEPRWHTQSDNFFDLPSTVSLGSILSSVNQILEGPDCNVASTEVNDYSWTELQRAMGATDEEMAILQNFGTNSSKDSENTTNENHTDLLDLDCRQDTNCNQVNEKPNNQNNSEMNFKCKVCDQCYKGLAAFRIHSLDVHSIEDPELVNVIKSDYLLECWVCKLIMDGGAEELEEHMAKDHEFDDTSNSENGKELKNKMVSKLGEILDQALKNLISSTQKPSANKTWSGGAITLLGKLCALRNNEKGTTVSNSIANSALAKDLRKVIGRNSSNGSNAKTQPKKLQSAHAIRQNARLAALSEAAQRLTPIIDSEDSSSIYKCPICNIGFETTSTRNKHISRAHNSPKKSNRIETAVQSDLSLQSTVLEETPEPVTKVRPMFSLGAMNRRGLKKFNSTCSEEVRARAKQALRDLEIKSRLKHYTFSGDQPSPN</sequence>
<reference evidence="8 9" key="1">
    <citation type="submission" date="2019-08" db="EMBL/GenBank/DDBJ databases">
        <authorList>
            <person name="Alioto T."/>
            <person name="Alioto T."/>
            <person name="Gomez Garrido J."/>
        </authorList>
    </citation>
    <scope>NUCLEOTIDE SEQUENCE [LARGE SCALE GENOMIC DNA]</scope>
</reference>
<evidence type="ECO:0000256" key="6">
    <source>
        <dbReference type="SAM" id="MobiDB-lite"/>
    </source>
</evidence>
<dbReference type="PANTHER" id="PTHR24408:SF58">
    <property type="entry name" value="TRANSCRIPTION FACTOR (TFIIIA), PUTATIVE (AFU_ORTHOLOGUE AFUA_1G05150)-RELATED"/>
    <property type="match status" value="1"/>
</dbReference>
<evidence type="ECO:0000256" key="3">
    <source>
        <dbReference type="ARBA" id="ARBA00022771"/>
    </source>
</evidence>
<dbReference type="PANTHER" id="PTHR24408">
    <property type="entry name" value="ZINC FINGER PROTEIN"/>
    <property type="match status" value="1"/>
</dbReference>
<accession>A0A5E4NEM2</accession>
<keyword evidence="2" id="KW-0677">Repeat</keyword>
<dbReference type="Proteomes" id="UP000325440">
    <property type="component" value="Unassembled WGS sequence"/>
</dbReference>
<feature type="region of interest" description="Disordered" evidence="6">
    <location>
        <begin position="761"/>
        <end position="812"/>
    </location>
</feature>
<proteinExistence type="predicted"/>
<dbReference type="GO" id="GO:0043565">
    <property type="term" value="F:sequence-specific DNA binding"/>
    <property type="evidence" value="ECO:0007669"/>
    <property type="project" value="TreeGrafter"/>
</dbReference>
<dbReference type="Gene3D" id="3.30.160.60">
    <property type="entry name" value="Classic Zinc Finger"/>
    <property type="match status" value="1"/>
</dbReference>
<evidence type="ECO:0000313" key="8">
    <source>
        <dbReference type="EMBL" id="VVC41627.1"/>
    </source>
</evidence>
<dbReference type="PROSITE" id="PS50157">
    <property type="entry name" value="ZINC_FINGER_C2H2_2"/>
    <property type="match status" value="3"/>
</dbReference>
<dbReference type="PROSITE" id="PS00028">
    <property type="entry name" value="ZINC_FINGER_C2H2_1"/>
    <property type="match status" value="7"/>
</dbReference>
<dbReference type="SMART" id="SM00355">
    <property type="entry name" value="ZnF_C2H2"/>
    <property type="match status" value="9"/>
</dbReference>
<keyword evidence="3 5" id="KW-0863">Zinc-finger</keyword>
<evidence type="ECO:0000256" key="5">
    <source>
        <dbReference type="PROSITE-ProRule" id="PRU00042"/>
    </source>
</evidence>
<evidence type="ECO:0000256" key="2">
    <source>
        <dbReference type="ARBA" id="ARBA00022737"/>
    </source>
</evidence>
<feature type="domain" description="C2H2-type" evidence="7">
    <location>
        <begin position="1378"/>
        <end position="1406"/>
    </location>
</feature>
<feature type="domain" description="C2H2-type" evidence="7">
    <location>
        <begin position="505"/>
        <end position="532"/>
    </location>
</feature>
<dbReference type="InterPro" id="IPR013087">
    <property type="entry name" value="Znf_C2H2_type"/>
</dbReference>
<keyword evidence="4" id="KW-0862">Zinc</keyword>
<organism evidence="8 9">
    <name type="scientific">Cinara cedri</name>
    <dbReference type="NCBI Taxonomy" id="506608"/>
    <lineage>
        <taxon>Eukaryota</taxon>
        <taxon>Metazoa</taxon>
        <taxon>Ecdysozoa</taxon>
        <taxon>Arthropoda</taxon>
        <taxon>Hexapoda</taxon>
        <taxon>Insecta</taxon>
        <taxon>Pterygota</taxon>
        <taxon>Neoptera</taxon>
        <taxon>Paraneoptera</taxon>
        <taxon>Hemiptera</taxon>
        <taxon>Sternorrhyncha</taxon>
        <taxon>Aphidomorpha</taxon>
        <taxon>Aphidoidea</taxon>
        <taxon>Aphididae</taxon>
        <taxon>Lachninae</taxon>
        <taxon>Cinara</taxon>
    </lineage>
</organism>
<keyword evidence="1" id="KW-0479">Metal-binding</keyword>
<feature type="domain" description="C2H2-type" evidence="7">
    <location>
        <begin position="1580"/>
        <end position="1608"/>
    </location>
</feature>
<dbReference type="GO" id="GO:0008270">
    <property type="term" value="F:zinc ion binding"/>
    <property type="evidence" value="ECO:0007669"/>
    <property type="project" value="UniProtKB-KW"/>
</dbReference>
<feature type="region of interest" description="Disordered" evidence="6">
    <location>
        <begin position="472"/>
        <end position="498"/>
    </location>
</feature>
<dbReference type="EMBL" id="CABPRJ010001922">
    <property type="protein sequence ID" value="VVC41627.1"/>
    <property type="molecule type" value="Genomic_DNA"/>
</dbReference>
<evidence type="ECO:0000256" key="4">
    <source>
        <dbReference type="ARBA" id="ARBA00022833"/>
    </source>
</evidence>
<gene>
    <name evidence="8" type="ORF">CINCED_3A013737</name>
</gene>
<dbReference type="Pfam" id="PF00096">
    <property type="entry name" value="zf-C2H2"/>
    <property type="match status" value="1"/>
</dbReference>